<evidence type="ECO:0000259" key="5">
    <source>
        <dbReference type="PROSITE" id="PS01124"/>
    </source>
</evidence>
<feature type="domain" description="HTH araC/xylS-type" evidence="5">
    <location>
        <begin position="230"/>
        <end position="329"/>
    </location>
</feature>
<dbReference type="Gene3D" id="1.10.10.60">
    <property type="entry name" value="Homeodomain-like"/>
    <property type="match status" value="1"/>
</dbReference>
<dbReference type="PRINTS" id="PR00032">
    <property type="entry name" value="HTHARAC"/>
</dbReference>
<dbReference type="PANTHER" id="PTHR43280:SF2">
    <property type="entry name" value="HTH-TYPE TRANSCRIPTIONAL REGULATOR EXSA"/>
    <property type="match status" value="1"/>
</dbReference>
<evidence type="ECO:0000256" key="1">
    <source>
        <dbReference type="ARBA" id="ARBA00023015"/>
    </source>
</evidence>
<evidence type="ECO:0000313" key="6">
    <source>
        <dbReference type="EMBL" id="PRD15732.1"/>
    </source>
</evidence>
<keyword evidence="2" id="KW-0238">DNA-binding</keyword>
<dbReference type="InterPro" id="IPR020449">
    <property type="entry name" value="Tscrpt_reg_AraC-type_HTH"/>
</dbReference>
<dbReference type="GO" id="GO:0003700">
    <property type="term" value="F:DNA-binding transcription factor activity"/>
    <property type="evidence" value="ECO:0007669"/>
    <property type="project" value="InterPro"/>
</dbReference>
<accession>A0A2S9ID65</accession>
<keyword evidence="1" id="KW-0805">Transcription regulation</keyword>
<dbReference type="PROSITE" id="PS01124">
    <property type="entry name" value="HTH_ARAC_FAMILY_2"/>
    <property type="match status" value="1"/>
</dbReference>
<dbReference type="OrthoDB" id="5622169at2"/>
<gene>
    <name evidence="6" type="ORF">CQW29_09235</name>
</gene>
<keyword evidence="3" id="KW-0804">Transcription</keyword>
<evidence type="ECO:0000256" key="4">
    <source>
        <dbReference type="SAM" id="MobiDB-lite"/>
    </source>
</evidence>
<dbReference type="SUPFAM" id="SSF46689">
    <property type="entry name" value="Homeodomain-like"/>
    <property type="match status" value="1"/>
</dbReference>
<dbReference type="SMART" id="SM00342">
    <property type="entry name" value="HTH_ARAC"/>
    <property type="match status" value="1"/>
</dbReference>
<dbReference type="Proteomes" id="UP000239181">
    <property type="component" value="Unassembled WGS sequence"/>
</dbReference>
<evidence type="ECO:0000256" key="2">
    <source>
        <dbReference type="ARBA" id="ARBA00023125"/>
    </source>
</evidence>
<evidence type="ECO:0000256" key="3">
    <source>
        <dbReference type="ARBA" id="ARBA00023163"/>
    </source>
</evidence>
<feature type="compositionally biased region" description="Polar residues" evidence="4">
    <location>
        <begin position="64"/>
        <end position="73"/>
    </location>
</feature>
<dbReference type="PROSITE" id="PS00041">
    <property type="entry name" value="HTH_ARAC_FAMILY_1"/>
    <property type="match status" value="1"/>
</dbReference>
<dbReference type="GO" id="GO:0043565">
    <property type="term" value="F:sequence-specific DNA binding"/>
    <property type="evidence" value="ECO:0007669"/>
    <property type="project" value="InterPro"/>
</dbReference>
<name>A0A2S9ID65_9GAMM</name>
<dbReference type="InterPro" id="IPR018060">
    <property type="entry name" value="HTH_AraC"/>
</dbReference>
<comment type="caution">
    <text evidence="6">The sequence shown here is derived from an EMBL/GenBank/DDBJ whole genome shotgun (WGS) entry which is preliminary data.</text>
</comment>
<sequence>MNQQLIKRPISIVLPRPEGLYQFHTVDTAEIESEFRYEFLTTNCKPYTTDTAHNRRAGDRKVTQRPSDAAQGSFSSVLGGTSNAIFNPYKPDSDSLFISLLLQGTVELTGRTLLETKVMTAGSLALYERDKPLHYNSGHVKQLFLILPYADARAALGGGLDELALSLDDQPLAPFIRSQMMLLDAHAAHLSTKAISSILDGLYNVSLLMLADIGRERGNRIEGSKNFIFSAAKRYIEQNYAQVNLSPDAIAVALRCSRSGLDRAFLEQHTSVMRVLQEVRLKAARYRLENFAEERIDTIAYQCGFSSPSIFSKLFKLRFGMSPKAWRQAFINSYSFYPAEESNACG</sequence>
<dbReference type="InterPro" id="IPR018062">
    <property type="entry name" value="HTH_AraC-typ_CS"/>
</dbReference>
<dbReference type="AlphaFoldDB" id="A0A2S9ID65"/>
<protein>
    <recommendedName>
        <fullName evidence="5">HTH araC/xylS-type domain-containing protein</fullName>
    </recommendedName>
</protein>
<dbReference type="EMBL" id="PDET01000005">
    <property type="protein sequence ID" value="PRD15732.1"/>
    <property type="molecule type" value="Genomic_DNA"/>
</dbReference>
<reference evidence="6 7" key="1">
    <citation type="submission" date="2017-10" db="EMBL/GenBank/DDBJ databases">
        <title>Draft genome of two endophytic bacteria isolated from 'guarana' Paullinia cupana (Mart.) Ducke.</title>
        <authorList>
            <person name="Siqueira K.A."/>
            <person name="Liotti R.G."/>
            <person name="Mendes T.A."/>
            <person name="Soares M.A."/>
        </authorList>
    </citation>
    <scope>NUCLEOTIDE SEQUENCE [LARGE SCALE GENOMIC DNA]</scope>
    <source>
        <strain evidence="6 7">342</strain>
    </source>
</reference>
<organism evidence="6 7">
    <name type="scientific">Pantoea coffeiphila</name>
    <dbReference type="NCBI Taxonomy" id="1465635"/>
    <lineage>
        <taxon>Bacteria</taxon>
        <taxon>Pseudomonadati</taxon>
        <taxon>Pseudomonadota</taxon>
        <taxon>Gammaproteobacteria</taxon>
        <taxon>Enterobacterales</taxon>
        <taxon>Erwiniaceae</taxon>
        <taxon>Pantoea</taxon>
    </lineage>
</organism>
<proteinExistence type="predicted"/>
<keyword evidence="7" id="KW-1185">Reference proteome</keyword>
<feature type="compositionally biased region" description="Basic and acidic residues" evidence="4">
    <location>
        <begin position="52"/>
        <end position="62"/>
    </location>
</feature>
<dbReference type="InterPro" id="IPR009057">
    <property type="entry name" value="Homeodomain-like_sf"/>
</dbReference>
<dbReference type="Pfam" id="PF12833">
    <property type="entry name" value="HTH_18"/>
    <property type="match status" value="1"/>
</dbReference>
<feature type="region of interest" description="Disordered" evidence="4">
    <location>
        <begin position="49"/>
        <end position="73"/>
    </location>
</feature>
<evidence type="ECO:0000313" key="7">
    <source>
        <dbReference type="Proteomes" id="UP000239181"/>
    </source>
</evidence>
<dbReference type="PANTHER" id="PTHR43280">
    <property type="entry name" value="ARAC-FAMILY TRANSCRIPTIONAL REGULATOR"/>
    <property type="match status" value="1"/>
</dbReference>